<accession>A0A9E7UCI6</accession>
<name>A0A9E7UCI6_9EURY</name>
<keyword evidence="2" id="KW-1133">Transmembrane helix</keyword>
<dbReference type="AlphaFoldDB" id="A0A9E7UCI6"/>
<keyword evidence="2" id="KW-0472">Membrane</keyword>
<dbReference type="Proteomes" id="UP001057580">
    <property type="component" value="Chromosome"/>
</dbReference>
<feature type="region of interest" description="Disordered" evidence="1">
    <location>
        <begin position="52"/>
        <end position="71"/>
    </location>
</feature>
<keyword evidence="2" id="KW-0812">Transmembrane</keyword>
<evidence type="ECO:0000313" key="4">
    <source>
        <dbReference type="Proteomes" id="UP001057580"/>
    </source>
</evidence>
<keyword evidence="4" id="KW-1185">Reference proteome</keyword>
<organism evidence="3 4">
    <name type="scientific">Salinirubellus salinus</name>
    <dbReference type="NCBI Taxonomy" id="1364945"/>
    <lineage>
        <taxon>Archaea</taxon>
        <taxon>Methanobacteriati</taxon>
        <taxon>Methanobacteriota</taxon>
        <taxon>Stenosarchaea group</taxon>
        <taxon>Halobacteria</taxon>
        <taxon>Halobacteriales</taxon>
        <taxon>Natronomonadaceae</taxon>
        <taxon>Salinirubellus</taxon>
    </lineage>
</organism>
<dbReference type="EMBL" id="CP104003">
    <property type="protein sequence ID" value="UWM56298.1"/>
    <property type="molecule type" value="Genomic_DNA"/>
</dbReference>
<dbReference type="GeneID" id="74942430"/>
<gene>
    <name evidence="3" type="ORF">N0B31_08370</name>
</gene>
<evidence type="ECO:0000313" key="3">
    <source>
        <dbReference type="EMBL" id="UWM56298.1"/>
    </source>
</evidence>
<proteinExistence type="predicted"/>
<reference evidence="3" key="1">
    <citation type="submission" date="2022-09" db="EMBL/GenBank/DDBJ databases">
        <title>Diverse halophilic archaea isolated from saline environments.</title>
        <authorList>
            <person name="Cui H.-L."/>
        </authorList>
    </citation>
    <scope>NUCLEOTIDE SEQUENCE</scope>
    <source>
        <strain evidence="3">ZS-35-S2</strain>
    </source>
</reference>
<feature type="transmembrane region" description="Helical" evidence="2">
    <location>
        <begin position="31"/>
        <end position="49"/>
    </location>
</feature>
<dbReference type="KEGG" id="ssai:N0B31_08370"/>
<dbReference type="RefSeq" id="WP_260643412.1">
    <property type="nucleotide sequence ID" value="NZ_CP104003.1"/>
</dbReference>
<sequence length="71" mass="6959">MDRTNALLYAVLLAVIGNAASIAGGGNLAPVGGLVLVVALLFGTGVFFAEFDEDGSSAGGGGTENRSEGDD</sequence>
<evidence type="ECO:0000256" key="1">
    <source>
        <dbReference type="SAM" id="MobiDB-lite"/>
    </source>
</evidence>
<evidence type="ECO:0000256" key="2">
    <source>
        <dbReference type="SAM" id="Phobius"/>
    </source>
</evidence>
<protein>
    <submittedName>
        <fullName evidence="3">Uncharacterized protein</fullName>
    </submittedName>
</protein>